<sequence>MSLSTRLKYIIYIVTLHVVLVFLVYKILFQNKALFIGSEVFLLLSAVVSIQLYRNFMQPIEFVRSGIEAIKDQDFSIKFVPTGKGEVDTLIEVYNLMIDQLREERTRLHEQHFFLEKLIEASPISIIVLDFDGQIQSMNEKARVQFGKEHLLGKKLEDTGHTLLAELVHLPDGESRVLKTNGISTFKVQRSHFMDRGFARSFLLVEELTSELLESEKNAYGKVIRMMAHEVNNTLGATDSILQTAQSYSGTDDFDDIRDALQVASERNRELTRFMRNFADVVRLPLPVKAPVEVNGFVSDMGRFMEPMSARKGVSIQCMLASGRVVAAMDKGQMEHVLVNVIKNAVEACAPGNEVQIRVSEDALVIRNNGRPIDPSAASQLFNPFFSTKRDGQGIGLTLTREILLHHGFDFTLQTEADGWTVFYIGIKTKVA</sequence>
<name>A0ABX7I630_9BACT</name>
<dbReference type="InterPro" id="IPR050351">
    <property type="entry name" value="BphY/WalK/GraS-like"/>
</dbReference>
<protein>
    <recommendedName>
        <fullName evidence="3">histidine kinase</fullName>
        <ecNumber evidence="3">2.7.13.3</ecNumber>
    </recommendedName>
</protein>
<keyword evidence="11" id="KW-0902">Two-component regulatory system</keyword>
<evidence type="ECO:0000256" key="7">
    <source>
        <dbReference type="ARBA" id="ARBA00022741"/>
    </source>
</evidence>
<evidence type="ECO:0000256" key="11">
    <source>
        <dbReference type="ARBA" id="ARBA00023012"/>
    </source>
</evidence>
<keyword evidence="4" id="KW-0597">Phosphoprotein</keyword>
<organism evidence="16 17">
    <name type="scientific">Dyadobacter sandarakinus</name>
    <dbReference type="NCBI Taxonomy" id="2747268"/>
    <lineage>
        <taxon>Bacteria</taxon>
        <taxon>Pseudomonadati</taxon>
        <taxon>Bacteroidota</taxon>
        <taxon>Cytophagia</taxon>
        <taxon>Cytophagales</taxon>
        <taxon>Spirosomataceae</taxon>
        <taxon>Dyadobacter</taxon>
    </lineage>
</organism>
<dbReference type="Proteomes" id="UP000612680">
    <property type="component" value="Chromosome"/>
</dbReference>
<keyword evidence="6 13" id="KW-0812">Transmembrane</keyword>
<feature type="transmembrane region" description="Helical" evidence="13">
    <location>
        <begin position="34"/>
        <end position="53"/>
    </location>
</feature>
<dbReference type="PANTHER" id="PTHR42878:SF7">
    <property type="entry name" value="SENSOR HISTIDINE KINASE GLRK"/>
    <property type="match status" value="1"/>
</dbReference>
<evidence type="ECO:0000256" key="12">
    <source>
        <dbReference type="ARBA" id="ARBA00023136"/>
    </source>
</evidence>
<dbReference type="SUPFAM" id="SSF55785">
    <property type="entry name" value="PYP-like sensor domain (PAS domain)"/>
    <property type="match status" value="1"/>
</dbReference>
<keyword evidence="10 13" id="KW-1133">Transmembrane helix</keyword>
<keyword evidence="9" id="KW-0067">ATP-binding</keyword>
<gene>
    <name evidence="16" type="ORF">HWI92_10150</name>
</gene>
<dbReference type="Gene3D" id="3.30.565.10">
    <property type="entry name" value="Histidine kinase-like ATPase, C-terminal domain"/>
    <property type="match status" value="1"/>
</dbReference>
<dbReference type="InterPro" id="IPR003594">
    <property type="entry name" value="HATPase_dom"/>
</dbReference>
<dbReference type="Gene3D" id="1.10.287.130">
    <property type="match status" value="1"/>
</dbReference>
<dbReference type="InterPro" id="IPR035965">
    <property type="entry name" value="PAS-like_dom_sf"/>
</dbReference>
<comment type="subcellular location">
    <subcellularLocation>
        <location evidence="2">Membrane</location>
        <topology evidence="2">Multi-pass membrane protein</topology>
    </subcellularLocation>
</comment>
<comment type="catalytic activity">
    <reaction evidence="1">
        <text>ATP + protein L-histidine = ADP + protein N-phospho-L-histidine.</text>
        <dbReference type="EC" id="2.7.13.3"/>
    </reaction>
</comment>
<feature type="domain" description="Histidine kinase" evidence="14">
    <location>
        <begin position="226"/>
        <end position="431"/>
    </location>
</feature>
<evidence type="ECO:0000256" key="9">
    <source>
        <dbReference type="ARBA" id="ARBA00022840"/>
    </source>
</evidence>
<evidence type="ECO:0000313" key="16">
    <source>
        <dbReference type="EMBL" id="QRR01240.1"/>
    </source>
</evidence>
<dbReference type="PROSITE" id="PS50109">
    <property type="entry name" value="HIS_KIN"/>
    <property type="match status" value="1"/>
</dbReference>
<dbReference type="RefSeq" id="WP_204663354.1">
    <property type="nucleotide sequence ID" value="NZ_CP056775.1"/>
</dbReference>
<dbReference type="SUPFAM" id="SSF55874">
    <property type="entry name" value="ATPase domain of HSP90 chaperone/DNA topoisomerase II/histidine kinase"/>
    <property type="match status" value="1"/>
</dbReference>
<evidence type="ECO:0000256" key="2">
    <source>
        <dbReference type="ARBA" id="ARBA00004141"/>
    </source>
</evidence>
<dbReference type="EMBL" id="CP056775">
    <property type="protein sequence ID" value="QRR01240.1"/>
    <property type="molecule type" value="Genomic_DNA"/>
</dbReference>
<dbReference type="InterPro" id="IPR000014">
    <property type="entry name" value="PAS"/>
</dbReference>
<evidence type="ECO:0000256" key="3">
    <source>
        <dbReference type="ARBA" id="ARBA00012438"/>
    </source>
</evidence>
<evidence type="ECO:0000256" key="8">
    <source>
        <dbReference type="ARBA" id="ARBA00022777"/>
    </source>
</evidence>
<dbReference type="SMART" id="SM00387">
    <property type="entry name" value="HATPase_c"/>
    <property type="match status" value="1"/>
</dbReference>
<proteinExistence type="predicted"/>
<dbReference type="PROSITE" id="PS50885">
    <property type="entry name" value="HAMP"/>
    <property type="match status" value="1"/>
</dbReference>
<dbReference type="InterPro" id="IPR036890">
    <property type="entry name" value="HATPase_C_sf"/>
</dbReference>
<feature type="domain" description="HAMP" evidence="15">
    <location>
        <begin position="54"/>
        <end position="106"/>
    </location>
</feature>
<evidence type="ECO:0000256" key="6">
    <source>
        <dbReference type="ARBA" id="ARBA00022692"/>
    </source>
</evidence>
<keyword evidence="12 13" id="KW-0472">Membrane</keyword>
<dbReference type="Pfam" id="PF13188">
    <property type="entry name" value="PAS_8"/>
    <property type="match status" value="1"/>
</dbReference>
<dbReference type="EC" id="2.7.13.3" evidence="3"/>
<evidence type="ECO:0000256" key="10">
    <source>
        <dbReference type="ARBA" id="ARBA00022989"/>
    </source>
</evidence>
<dbReference type="InterPro" id="IPR005467">
    <property type="entry name" value="His_kinase_dom"/>
</dbReference>
<evidence type="ECO:0000256" key="5">
    <source>
        <dbReference type="ARBA" id="ARBA00022679"/>
    </source>
</evidence>
<accession>A0ABX7I630</accession>
<evidence type="ECO:0000313" key="17">
    <source>
        <dbReference type="Proteomes" id="UP000612680"/>
    </source>
</evidence>
<dbReference type="InterPro" id="IPR003660">
    <property type="entry name" value="HAMP_dom"/>
</dbReference>
<keyword evidence="5" id="KW-0808">Transferase</keyword>
<keyword evidence="17" id="KW-1185">Reference proteome</keyword>
<dbReference type="PANTHER" id="PTHR42878">
    <property type="entry name" value="TWO-COMPONENT HISTIDINE KINASE"/>
    <property type="match status" value="1"/>
</dbReference>
<dbReference type="Gene3D" id="3.30.450.20">
    <property type="entry name" value="PAS domain"/>
    <property type="match status" value="1"/>
</dbReference>
<keyword evidence="7" id="KW-0547">Nucleotide-binding</keyword>
<keyword evidence="8 16" id="KW-0418">Kinase</keyword>
<reference evidence="16 17" key="1">
    <citation type="submission" date="2020-06" db="EMBL/GenBank/DDBJ databases">
        <title>Dyadobacter sandarakinus sp. nov., isolated from the soil of the Arctic Yellow River Station.</title>
        <authorList>
            <person name="Zhang Y."/>
            <person name="Peng F."/>
        </authorList>
    </citation>
    <scope>NUCLEOTIDE SEQUENCE [LARGE SCALE GENOMIC DNA]</scope>
    <source>
        <strain evidence="16 17">Q3-56</strain>
    </source>
</reference>
<dbReference type="GO" id="GO:0016301">
    <property type="term" value="F:kinase activity"/>
    <property type="evidence" value="ECO:0007669"/>
    <property type="project" value="UniProtKB-KW"/>
</dbReference>
<evidence type="ECO:0000256" key="13">
    <source>
        <dbReference type="SAM" id="Phobius"/>
    </source>
</evidence>
<evidence type="ECO:0000256" key="1">
    <source>
        <dbReference type="ARBA" id="ARBA00000085"/>
    </source>
</evidence>
<evidence type="ECO:0000259" key="14">
    <source>
        <dbReference type="PROSITE" id="PS50109"/>
    </source>
</evidence>
<dbReference type="Pfam" id="PF02518">
    <property type="entry name" value="HATPase_c"/>
    <property type="match status" value="1"/>
</dbReference>
<feature type="transmembrane region" description="Helical" evidence="13">
    <location>
        <begin position="9"/>
        <end position="28"/>
    </location>
</feature>
<evidence type="ECO:0000256" key="4">
    <source>
        <dbReference type="ARBA" id="ARBA00022553"/>
    </source>
</evidence>
<dbReference type="SMART" id="SM00304">
    <property type="entry name" value="HAMP"/>
    <property type="match status" value="1"/>
</dbReference>
<evidence type="ECO:0000259" key="15">
    <source>
        <dbReference type="PROSITE" id="PS50885"/>
    </source>
</evidence>